<dbReference type="AlphaFoldDB" id="A0A9W7JM14"/>
<reference evidence="3" key="1">
    <citation type="submission" date="2023-05" db="EMBL/GenBank/DDBJ databases">
        <title>Genome and transcriptome analyses reveal genes involved in the formation of fine ridges on petal epidermal cells in Hibiscus trionum.</title>
        <authorList>
            <person name="Koshimizu S."/>
            <person name="Masuda S."/>
            <person name="Ishii T."/>
            <person name="Shirasu K."/>
            <person name="Hoshino A."/>
            <person name="Arita M."/>
        </authorList>
    </citation>
    <scope>NUCLEOTIDE SEQUENCE</scope>
    <source>
        <strain evidence="3">Hamamatsu line</strain>
    </source>
</reference>
<evidence type="ECO:0000256" key="1">
    <source>
        <dbReference type="SAM" id="MobiDB-lite"/>
    </source>
</evidence>
<accession>A0A9W7JM14</accession>
<dbReference type="Pfam" id="PF13952">
    <property type="entry name" value="DUF4216"/>
    <property type="match status" value="1"/>
</dbReference>
<feature type="compositionally biased region" description="Acidic residues" evidence="1">
    <location>
        <begin position="207"/>
        <end position="218"/>
    </location>
</feature>
<gene>
    <name evidence="3" type="ORF">HRI_005154100</name>
</gene>
<evidence type="ECO:0000313" key="3">
    <source>
        <dbReference type="EMBL" id="GMJ14849.1"/>
    </source>
</evidence>
<dbReference type="Proteomes" id="UP001165190">
    <property type="component" value="Unassembled WGS sequence"/>
</dbReference>
<dbReference type="InterPro" id="IPR025312">
    <property type="entry name" value="DUF4216"/>
</dbReference>
<feature type="domain" description="DUF4216" evidence="2">
    <location>
        <begin position="102"/>
        <end position="137"/>
    </location>
</feature>
<evidence type="ECO:0000313" key="4">
    <source>
        <dbReference type="Proteomes" id="UP001165190"/>
    </source>
</evidence>
<name>A0A9W7JM14_HIBTR</name>
<feature type="region of interest" description="Disordered" evidence="1">
    <location>
        <begin position="206"/>
        <end position="244"/>
    </location>
</feature>
<keyword evidence="4" id="KW-1185">Reference proteome</keyword>
<dbReference type="EMBL" id="BSYR01000074">
    <property type="protein sequence ID" value="GMJ14849.1"/>
    <property type="molecule type" value="Genomic_DNA"/>
</dbReference>
<dbReference type="OrthoDB" id="1709318at2759"/>
<organism evidence="3 4">
    <name type="scientific">Hibiscus trionum</name>
    <name type="common">Flower of an hour</name>
    <dbReference type="NCBI Taxonomy" id="183268"/>
    <lineage>
        <taxon>Eukaryota</taxon>
        <taxon>Viridiplantae</taxon>
        <taxon>Streptophyta</taxon>
        <taxon>Embryophyta</taxon>
        <taxon>Tracheophyta</taxon>
        <taxon>Spermatophyta</taxon>
        <taxon>Magnoliopsida</taxon>
        <taxon>eudicotyledons</taxon>
        <taxon>Gunneridae</taxon>
        <taxon>Pentapetalae</taxon>
        <taxon>rosids</taxon>
        <taxon>malvids</taxon>
        <taxon>Malvales</taxon>
        <taxon>Malvaceae</taxon>
        <taxon>Malvoideae</taxon>
        <taxon>Hibiscus</taxon>
    </lineage>
</organism>
<dbReference type="PANTHER" id="PTHR48258:SF3">
    <property type="entry name" value="FK506-BINDING PROTEIN 4-LIKE ISOFORM X1"/>
    <property type="match status" value="1"/>
</dbReference>
<sequence>MGIRPELHATSIGDARKWHPKLLVFSQVGRPLLEKQYEKLSFTEWAQARMYVLENYEETIIFIDMHKEKLKREDAQNIEKRHVEESHQWFKTHVCQLYDEGTNVTRKLRTQEPCVLASQAEQLYYVKDIKNSNWQVVVKTKPHDLYDLPCEDVGEEPCQENEELGFRFHEFNVGDDDDDDVVSLDMPQLSSTIIEGSLINLDATVGVEDEDGESDYDEFTSINDKDDESDSISDAEANDDDDDD</sequence>
<evidence type="ECO:0000259" key="2">
    <source>
        <dbReference type="Pfam" id="PF13952"/>
    </source>
</evidence>
<proteinExistence type="predicted"/>
<protein>
    <recommendedName>
        <fullName evidence="2">DUF4216 domain-containing protein</fullName>
    </recommendedName>
</protein>
<comment type="caution">
    <text evidence="3">The sequence shown here is derived from an EMBL/GenBank/DDBJ whole genome shotgun (WGS) entry which is preliminary data.</text>
</comment>
<feature type="compositionally biased region" description="Acidic residues" evidence="1">
    <location>
        <begin position="225"/>
        <end position="244"/>
    </location>
</feature>
<dbReference type="PANTHER" id="PTHR48258">
    <property type="entry name" value="DUF4218 DOMAIN-CONTAINING PROTEIN-RELATED"/>
    <property type="match status" value="1"/>
</dbReference>